<accession>A0A318NR84</accession>
<dbReference type="Proteomes" id="UP000248333">
    <property type="component" value="Unassembled WGS sequence"/>
</dbReference>
<organism evidence="2 3">
    <name type="scientific">Micromonospora arborensis</name>
    <dbReference type="NCBI Taxonomy" id="2116518"/>
    <lineage>
        <taxon>Bacteria</taxon>
        <taxon>Bacillati</taxon>
        <taxon>Actinomycetota</taxon>
        <taxon>Actinomycetes</taxon>
        <taxon>Micromonosporales</taxon>
        <taxon>Micromonosporaceae</taxon>
        <taxon>Micromonospora</taxon>
    </lineage>
</organism>
<keyword evidence="1" id="KW-0472">Membrane</keyword>
<sequence>MVTGSNKGLGKPRRPMSLQERAQAERDIRGAIAYLQESAYANFRSAVANVAIFFGFIGVFGIAIEPPDGLRLIPMVVLVLAGLVGAAYYPFRQHWKIAVRLLVTSSALMAIGMAGLVLVGRVLENSQQ</sequence>
<feature type="transmembrane region" description="Helical" evidence="1">
    <location>
        <begin position="101"/>
        <end position="123"/>
    </location>
</feature>
<evidence type="ECO:0000256" key="1">
    <source>
        <dbReference type="SAM" id="Phobius"/>
    </source>
</evidence>
<dbReference type="EMBL" id="PYBV01000011">
    <property type="protein sequence ID" value="PYC72598.1"/>
    <property type="molecule type" value="Genomic_DNA"/>
</dbReference>
<comment type="caution">
    <text evidence="2">The sequence shown here is derived from an EMBL/GenBank/DDBJ whole genome shotgun (WGS) entry which is preliminary data.</text>
</comment>
<dbReference type="RefSeq" id="WP_110563186.1">
    <property type="nucleotide sequence ID" value="NZ_PYBV01000011.1"/>
</dbReference>
<evidence type="ECO:0000313" key="2">
    <source>
        <dbReference type="EMBL" id="PYC72598.1"/>
    </source>
</evidence>
<keyword evidence="1" id="KW-0812">Transmembrane</keyword>
<dbReference type="OrthoDB" id="10009383at2"/>
<proteinExistence type="predicted"/>
<name>A0A318NR84_9ACTN</name>
<evidence type="ECO:0000313" key="3">
    <source>
        <dbReference type="Proteomes" id="UP000248333"/>
    </source>
</evidence>
<keyword evidence="3" id="KW-1185">Reference proteome</keyword>
<protein>
    <submittedName>
        <fullName evidence="2">Uncharacterized protein</fullName>
    </submittedName>
</protein>
<dbReference type="AlphaFoldDB" id="A0A318NR84"/>
<keyword evidence="1" id="KW-1133">Transmembrane helix</keyword>
<reference evidence="2 3" key="1">
    <citation type="submission" date="2018-03" db="EMBL/GenBank/DDBJ databases">
        <title>Bioinformatic expansion and discovery of thiopeptide antibiotics.</title>
        <authorList>
            <person name="Schwalen C.J."/>
            <person name="Hudson G.A."/>
            <person name="Mitchell D.A."/>
        </authorList>
    </citation>
    <scope>NUCLEOTIDE SEQUENCE [LARGE SCALE GENOMIC DNA]</scope>
    <source>
        <strain evidence="2 3">NRRL 8041</strain>
    </source>
</reference>
<feature type="transmembrane region" description="Helical" evidence="1">
    <location>
        <begin position="70"/>
        <end position="89"/>
    </location>
</feature>
<feature type="transmembrane region" description="Helical" evidence="1">
    <location>
        <begin position="46"/>
        <end position="64"/>
    </location>
</feature>
<gene>
    <name evidence="2" type="ORF">C7C45_09220</name>
</gene>